<dbReference type="Gramene" id="Zm00001eb156810_T001">
    <property type="protein sequence ID" value="Zm00001eb156810_P001"/>
    <property type="gene ID" value="Zm00001eb156810"/>
</dbReference>
<name>A0A804NF89_MAIZE</name>
<dbReference type="InParanoid" id="A0A804NF89"/>
<dbReference type="Proteomes" id="UP000007305">
    <property type="component" value="Chromosome 3"/>
</dbReference>
<accession>A0A804NF89</accession>
<evidence type="ECO:0000313" key="1">
    <source>
        <dbReference type="EnsemblPlants" id="Zm00001eb156810_P001"/>
    </source>
</evidence>
<reference evidence="2" key="1">
    <citation type="submission" date="2015-12" db="EMBL/GenBank/DDBJ databases">
        <title>Update maize B73 reference genome by single molecule sequencing technologies.</title>
        <authorList>
            <consortium name="Maize Genome Sequencing Project"/>
            <person name="Ware D."/>
        </authorList>
    </citation>
    <scope>NUCLEOTIDE SEQUENCE [LARGE SCALE GENOMIC DNA]</scope>
    <source>
        <strain evidence="2">cv. B73</strain>
    </source>
</reference>
<dbReference type="EnsemblPlants" id="Zm00001eb156810_T001">
    <property type="protein sequence ID" value="Zm00001eb156810_P001"/>
    <property type="gene ID" value="Zm00001eb156810"/>
</dbReference>
<reference evidence="1" key="2">
    <citation type="submission" date="2019-07" db="EMBL/GenBank/DDBJ databases">
        <authorList>
            <person name="Seetharam A."/>
            <person name="Woodhouse M."/>
            <person name="Cannon E."/>
        </authorList>
    </citation>
    <scope>NUCLEOTIDE SEQUENCE [LARGE SCALE GENOMIC DNA]</scope>
    <source>
        <strain evidence="1">cv. B73</strain>
    </source>
</reference>
<proteinExistence type="predicted"/>
<dbReference type="AlphaFoldDB" id="A0A804NF89"/>
<protein>
    <submittedName>
        <fullName evidence="1">Uncharacterized protein</fullName>
    </submittedName>
</protein>
<organism evidence="1 2">
    <name type="scientific">Zea mays</name>
    <name type="common">Maize</name>
    <dbReference type="NCBI Taxonomy" id="4577"/>
    <lineage>
        <taxon>Eukaryota</taxon>
        <taxon>Viridiplantae</taxon>
        <taxon>Streptophyta</taxon>
        <taxon>Embryophyta</taxon>
        <taxon>Tracheophyta</taxon>
        <taxon>Spermatophyta</taxon>
        <taxon>Magnoliopsida</taxon>
        <taxon>Liliopsida</taxon>
        <taxon>Poales</taxon>
        <taxon>Poaceae</taxon>
        <taxon>PACMAD clade</taxon>
        <taxon>Panicoideae</taxon>
        <taxon>Andropogonodae</taxon>
        <taxon>Andropogoneae</taxon>
        <taxon>Tripsacinae</taxon>
        <taxon>Zea</taxon>
    </lineage>
</organism>
<reference evidence="1" key="3">
    <citation type="submission" date="2021-05" db="UniProtKB">
        <authorList>
            <consortium name="EnsemblPlants"/>
        </authorList>
    </citation>
    <scope>IDENTIFICATION</scope>
    <source>
        <strain evidence="1">cv. B73</strain>
    </source>
</reference>
<sequence>MGDDPGVSAFPGATTCSTRPVCTTPAKSILAYQGNGDGPVSMLGVTCVLSETLCCSCRQNPFASQVCCALRKIMGVERFARAPAGRALAPPE</sequence>
<evidence type="ECO:0000313" key="2">
    <source>
        <dbReference type="Proteomes" id="UP000007305"/>
    </source>
</evidence>
<keyword evidence="2" id="KW-1185">Reference proteome</keyword>